<sequence>MRSAIWKCVINIMEERMRTGIKGILFDLDNTLIDRQAAADAKVRKLVDELFPQLRDEPVERENIVQKLLTWDEYGSIPKIHMYSMLAKEYGLSQEQVDALCQDWYDTFGDYTVVFPQARRVVEQLKKKYKVGIVTNGNSHMQRRKLELCGLADLFEVIVISGEFKAHKPDVEIFLEGARQLELPPEEIAFVGDTFFTDIIGAYRAGMQPIWIFANPGQQCQADLPRIYRIEELLDLL</sequence>
<protein>
    <submittedName>
        <fullName evidence="5">HAD family hydrolase</fullName>
    </submittedName>
</protein>
<evidence type="ECO:0000313" key="6">
    <source>
        <dbReference type="Proteomes" id="UP000284178"/>
    </source>
</evidence>
<dbReference type="EMBL" id="QRUP01000014">
    <property type="protein sequence ID" value="RGR72723.1"/>
    <property type="molecule type" value="Genomic_DNA"/>
</dbReference>
<dbReference type="GO" id="GO:0016791">
    <property type="term" value="F:phosphatase activity"/>
    <property type="evidence" value="ECO:0007669"/>
    <property type="project" value="TreeGrafter"/>
</dbReference>
<accession>A0A412FX27</accession>
<comment type="caution">
    <text evidence="5">The sequence shown here is derived from an EMBL/GenBank/DDBJ whole genome shotgun (WGS) entry which is preliminary data.</text>
</comment>
<dbReference type="Proteomes" id="UP000284178">
    <property type="component" value="Unassembled WGS sequence"/>
</dbReference>
<dbReference type="SFLD" id="SFLDG01129">
    <property type="entry name" value="C1.5:_HAD__Beta-PGM__Phosphata"/>
    <property type="match status" value="1"/>
</dbReference>
<dbReference type="GO" id="GO:0044281">
    <property type="term" value="P:small molecule metabolic process"/>
    <property type="evidence" value="ECO:0007669"/>
    <property type="project" value="UniProtKB-ARBA"/>
</dbReference>
<dbReference type="InterPro" id="IPR041492">
    <property type="entry name" value="HAD_2"/>
</dbReference>
<keyword evidence="6" id="KW-1185">Reference proteome</keyword>
<dbReference type="AlphaFoldDB" id="A0A412FX27"/>
<dbReference type="SFLD" id="SFLDG01135">
    <property type="entry name" value="C1.5.6:_HAD__Beta-PGM__Phospha"/>
    <property type="match status" value="1"/>
</dbReference>
<dbReference type="Pfam" id="PF13419">
    <property type="entry name" value="HAD_2"/>
    <property type="match status" value="1"/>
</dbReference>
<evidence type="ECO:0000256" key="4">
    <source>
        <dbReference type="ARBA" id="ARBA00022842"/>
    </source>
</evidence>
<dbReference type="NCBIfam" id="TIGR01549">
    <property type="entry name" value="HAD-SF-IA-v1"/>
    <property type="match status" value="1"/>
</dbReference>
<dbReference type="SFLD" id="SFLDS00003">
    <property type="entry name" value="Haloacid_Dehalogenase"/>
    <property type="match status" value="1"/>
</dbReference>
<dbReference type="InterPro" id="IPR051400">
    <property type="entry name" value="HAD-like_hydrolase"/>
</dbReference>
<keyword evidence="3 5" id="KW-0378">Hydrolase</keyword>
<name>A0A412FX27_9FIRM</name>
<dbReference type="Gene3D" id="3.40.50.1000">
    <property type="entry name" value="HAD superfamily/HAD-like"/>
    <property type="match status" value="1"/>
</dbReference>
<evidence type="ECO:0000313" key="5">
    <source>
        <dbReference type="EMBL" id="RGR72723.1"/>
    </source>
</evidence>
<dbReference type="NCBIfam" id="TIGR01509">
    <property type="entry name" value="HAD-SF-IA-v3"/>
    <property type="match status" value="1"/>
</dbReference>
<keyword evidence="2" id="KW-0479">Metal-binding</keyword>
<organism evidence="5 6">
    <name type="scientific">Holdemania filiformis</name>
    <dbReference type="NCBI Taxonomy" id="61171"/>
    <lineage>
        <taxon>Bacteria</taxon>
        <taxon>Bacillati</taxon>
        <taxon>Bacillota</taxon>
        <taxon>Erysipelotrichia</taxon>
        <taxon>Erysipelotrichales</taxon>
        <taxon>Erysipelotrichaceae</taxon>
        <taxon>Holdemania</taxon>
    </lineage>
</organism>
<dbReference type="InterPro" id="IPR036412">
    <property type="entry name" value="HAD-like_sf"/>
</dbReference>
<evidence type="ECO:0000256" key="3">
    <source>
        <dbReference type="ARBA" id="ARBA00022801"/>
    </source>
</evidence>
<gene>
    <name evidence="5" type="ORF">DWY25_11700</name>
</gene>
<evidence type="ECO:0000256" key="1">
    <source>
        <dbReference type="ARBA" id="ARBA00001946"/>
    </source>
</evidence>
<dbReference type="PANTHER" id="PTHR46470">
    <property type="entry name" value="N-ACYLNEURAMINATE-9-PHOSPHATASE"/>
    <property type="match status" value="1"/>
</dbReference>
<dbReference type="PANTHER" id="PTHR46470:SF2">
    <property type="entry name" value="GLYCERALDEHYDE 3-PHOSPHATE PHOSPHATASE"/>
    <property type="match status" value="1"/>
</dbReference>
<dbReference type="GO" id="GO:0046872">
    <property type="term" value="F:metal ion binding"/>
    <property type="evidence" value="ECO:0007669"/>
    <property type="project" value="UniProtKB-KW"/>
</dbReference>
<dbReference type="InterPro" id="IPR023214">
    <property type="entry name" value="HAD_sf"/>
</dbReference>
<dbReference type="PRINTS" id="PR00413">
    <property type="entry name" value="HADHALOGNASE"/>
</dbReference>
<comment type="cofactor">
    <cofactor evidence="1">
        <name>Mg(2+)</name>
        <dbReference type="ChEBI" id="CHEBI:18420"/>
    </cofactor>
</comment>
<dbReference type="InterPro" id="IPR006439">
    <property type="entry name" value="HAD-SF_hydro_IA"/>
</dbReference>
<reference evidence="5 6" key="1">
    <citation type="submission" date="2018-08" db="EMBL/GenBank/DDBJ databases">
        <title>A genome reference for cultivated species of the human gut microbiota.</title>
        <authorList>
            <person name="Zou Y."/>
            <person name="Xue W."/>
            <person name="Luo G."/>
        </authorList>
    </citation>
    <scope>NUCLEOTIDE SEQUENCE [LARGE SCALE GENOMIC DNA]</scope>
    <source>
        <strain evidence="5 6">AF24-29</strain>
    </source>
</reference>
<proteinExistence type="predicted"/>
<dbReference type="SUPFAM" id="SSF56784">
    <property type="entry name" value="HAD-like"/>
    <property type="match status" value="1"/>
</dbReference>
<dbReference type="Gene3D" id="1.10.150.520">
    <property type="match status" value="1"/>
</dbReference>
<keyword evidence="4" id="KW-0460">Magnesium</keyword>
<evidence type="ECO:0000256" key="2">
    <source>
        <dbReference type="ARBA" id="ARBA00022723"/>
    </source>
</evidence>